<dbReference type="RefSeq" id="WP_013007909.1">
    <property type="nucleotide sequence ID" value="NC_013939.1"/>
</dbReference>
<dbReference type="PANTHER" id="PTHR13696">
    <property type="entry name" value="P-LOOP CONTAINING NUCLEOSIDE TRIPHOSPHATE HYDROLASE"/>
    <property type="match status" value="1"/>
</dbReference>
<sequence>MKTSVISFANKKGGSGKTTITLNIGAILGDRGYRVLLIDLDPQAHLSYWSGVNTYDEYFSIYDCLLDRCPINKAVYTPEHNLFDIIPASNKFDKDDLKVLLNFTKPENRLNRKLMLYKKKYDFVLIDTPPTFALMTLGALIASDFVIIPILLNFLAIEGLSQLVQNIYKINYLYNPKLKILGIIPNQFNLRSNHAKKVLAEIKENFDNKIIFPKLRNDIKLAEAPEFRLPINLYSKKSKANMDFNLMVDYMLDVLNNEV</sequence>
<accession>D3PDI9</accession>
<dbReference type="Proteomes" id="UP000001520">
    <property type="component" value="Chromosome"/>
</dbReference>
<dbReference type="KEGG" id="ddf:DEFDS_1194"/>
<dbReference type="Gene3D" id="3.40.50.300">
    <property type="entry name" value="P-loop containing nucleotide triphosphate hydrolases"/>
    <property type="match status" value="1"/>
</dbReference>
<evidence type="ECO:0000313" key="2">
    <source>
        <dbReference type="EMBL" id="BAI80662.1"/>
    </source>
</evidence>
<dbReference type="HOGENOM" id="CLU_037612_1_1_0"/>
<dbReference type="STRING" id="639282.DEFDS_1194"/>
<dbReference type="InterPro" id="IPR050678">
    <property type="entry name" value="DNA_Partitioning_ATPase"/>
</dbReference>
<dbReference type="OrthoDB" id="9777757at2"/>
<dbReference type="FunFam" id="3.40.50.300:FF:000285">
    <property type="entry name" value="Sporulation initiation inhibitor Soj"/>
    <property type="match status" value="1"/>
</dbReference>
<dbReference type="eggNOG" id="COG1192">
    <property type="taxonomic scope" value="Bacteria"/>
</dbReference>
<dbReference type="PIRSF" id="PIRSF009320">
    <property type="entry name" value="Nuc_binding_HP_1000"/>
    <property type="match status" value="1"/>
</dbReference>
<dbReference type="SUPFAM" id="SSF52540">
    <property type="entry name" value="P-loop containing nucleoside triphosphate hydrolases"/>
    <property type="match status" value="1"/>
</dbReference>
<protein>
    <submittedName>
        <fullName evidence="2">Chromosome partitioning protein, ParA family</fullName>
    </submittedName>
</protein>
<organism evidence="2 3">
    <name type="scientific">Deferribacter desulfuricans (strain DSM 14783 / JCM 11476 / NBRC 101012 / SSM1)</name>
    <dbReference type="NCBI Taxonomy" id="639282"/>
    <lineage>
        <taxon>Bacteria</taxon>
        <taxon>Pseudomonadati</taxon>
        <taxon>Deferribacterota</taxon>
        <taxon>Deferribacteres</taxon>
        <taxon>Deferribacterales</taxon>
        <taxon>Deferribacteraceae</taxon>
        <taxon>Deferribacter</taxon>
    </lineage>
</organism>
<dbReference type="PANTHER" id="PTHR13696:SF99">
    <property type="entry name" value="COBYRINIC ACID AC-DIAMIDE SYNTHASE"/>
    <property type="match status" value="1"/>
</dbReference>
<evidence type="ECO:0000313" key="3">
    <source>
        <dbReference type="Proteomes" id="UP000001520"/>
    </source>
</evidence>
<feature type="domain" description="AAA" evidence="1">
    <location>
        <begin position="4"/>
        <end position="180"/>
    </location>
</feature>
<reference evidence="2 3" key="1">
    <citation type="journal article" date="2010" name="DNA Res.">
        <title>Bacterial lifestyle in a deep-sea hydrothermal vent chimney revealed by the genome sequence of the thermophilic bacterium Deferribacter desulfuricans SSM1.</title>
        <authorList>
            <person name="Takaki Y."/>
            <person name="Shimamura S."/>
            <person name="Nakagawa S."/>
            <person name="Fukuhara Y."/>
            <person name="Horikawa H."/>
            <person name="Ankai A."/>
            <person name="Harada T."/>
            <person name="Hosoyama A."/>
            <person name="Oguchi A."/>
            <person name="Fukui S."/>
            <person name="Fujita N."/>
            <person name="Takami H."/>
            <person name="Takai K."/>
        </authorList>
    </citation>
    <scope>NUCLEOTIDE SEQUENCE [LARGE SCALE GENOMIC DNA]</scope>
    <source>
        <strain evidence="3">DSM 14783 / JCM 11476 / NBRC 101012 / SSM1</strain>
    </source>
</reference>
<evidence type="ECO:0000259" key="1">
    <source>
        <dbReference type="Pfam" id="PF13614"/>
    </source>
</evidence>
<keyword evidence="3" id="KW-1185">Reference proteome</keyword>
<gene>
    <name evidence="2" type="ordered locus">DEFDS_1194</name>
</gene>
<dbReference type="Pfam" id="PF13614">
    <property type="entry name" value="AAA_31"/>
    <property type="match status" value="1"/>
</dbReference>
<dbReference type="EMBL" id="AP011529">
    <property type="protein sequence ID" value="BAI80662.1"/>
    <property type="molecule type" value="Genomic_DNA"/>
</dbReference>
<dbReference type="InterPro" id="IPR027417">
    <property type="entry name" value="P-loop_NTPase"/>
</dbReference>
<dbReference type="InterPro" id="IPR025669">
    <property type="entry name" value="AAA_dom"/>
</dbReference>
<dbReference type="CDD" id="cd02042">
    <property type="entry name" value="ParAB_family"/>
    <property type="match status" value="1"/>
</dbReference>
<dbReference type="AlphaFoldDB" id="D3PDI9"/>
<proteinExistence type="predicted"/>
<name>D3PDI9_DEFDS</name>